<evidence type="ECO:0000313" key="3">
    <source>
        <dbReference type="EMBL" id="MDI5974500.1"/>
    </source>
</evidence>
<protein>
    <submittedName>
        <fullName evidence="3">DUF5753 domain-containing protein</fullName>
    </submittedName>
</protein>
<name>A0AA90HAS7_9ACTN</name>
<evidence type="ECO:0000313" key="4">
    <source>
        <dbReference type="Proteomes" id="UP001156398"/>
    </source>
</evidence>
<dbReference type="Proteomes" id="UP001156398">
    <property type="component" value="Unassembled WGS sequence"/>
</dbReference>
<dbReference type="EMBL" id="JABXJJ020000085">
    <property type="protein sequence ID" value="MDI5974500.1"/>
    <property type="molecule type" value="Genomic_DNA"/>
</dbReference>
<accession>A0AA90HAS7</accession>
<sequence>MPARPRELRPDRSARDLFGAEMRRHRAQECMSLERLGVIVGFSKSVLSRVETADAMMAPDLPSRLDATFHTDGIFERLYALARNEVHPDRYRRRMDLERRAKVIDEYGGQVVPGLAQTPKYALALFRASNPEAAEGENEERVLVRMARQGMFDDHLGPYLNMVLDEAVLRRPVGGPEVMRDQLAALLKLVNTPRSLVQVLPFSHGEHFFLGGSVTLMTLDDGTAVAYEESIDIGALLEDKENVTARRRAYDRLRAHALSPLETAELIRDVMEALPR</sequence>
<reference evidence="3 4" key="1">
    <citation type="submission" date="2023-05" db="EMBL/GenBank/DDBJ databases">
        <title>Streptantibioticus silvisoli sp. nov., acidotolerant actinomycetes 1 from pine litter.</title>
        <authorList>
            <person name="Swiecimska M."/>
            <person name="Golinska P."/>
            <person name="Sangal V."/>
            <person name="Wachnowicz B."/>
            <person name="Goodfellow M."/>
        </authorList>
    </citation>
    <scope>NUCLEOTIDE SEQUENCE</scope>
    <source>
        <strain evidence="3">SL13</strain>
        <strain evidence="2 4">SL54</strain>
    </source>
</reference>
<dbReference type="AlphaFoldDB" id="A0AA90HAS7"/>
<proteinExistence type="predicted"/>
<dbReference type="InterPro" id="IPR043917">
    <property type="entry name" value="DUF5753"/>
</dbReference>
<dbReference type="RefSeq" id="WP_271318511.1">
    <property type="nucleotide sequence ID" value="NZ_JAAGKO020000046.1"/>
</dbReference>
<feature type="domain" description="DUF5753" evidence="1">
    <location>
        <begin position="92"/>
        <end position="268"/>
    </location>
</feature>
<evidence type="ECO:0000313" key="2">
    <source>
        <dbReference type="EMBL" id="MDI5966181.1"/>
    </source>
</evidence>
<dbReference type="Pfam" id="PF19054">
    <property type="entry name" value="DUF5753"/>
    <property type="match status" value="1"/>
</dbReference>
<dbReference type="EMBL" id="JAAGKO020000046">
    <property type="protein sequence ID" value="MDI5966181.1"/>
    <property type="molecule type" value="Genomic_DNA"/>
</dbReference>
<gene>
    <name evidence="2" type="ORF">POF43_026205</name>
    <name evidence="3" type="ORF">POF50_035010</name>
</gene>
<comment type="caution">
    <text evidence="3">The sequence shown here is derived from an EMBL/GenBank/DDBJ whole genome shotgun (WGS) entry which is preliminary data.</text>
</comment>
<organism evidence="3">
    <name type="scientific">Streptantibioticus silvisoli</name>
    <dbReference type="NCBI Taxonomy" id="2705255"/>
    <lineage>
        <taxon>Bacteria</taxon>
        <taxon>Bacillati</taxon>
        <taxon>Actinomycetota</taxon>
        <taxon>Actinomycetes</taxon>
        <taxon>Kitasatosporales</taxon>
        <taxon>Streptomycetaceae</taxon>
        <taxon>Streptantibioticus</taxon>
    </lineage>
</organism>
<keyword evidence="4" id="KW-1185">Reference proteome</keyword>
<evidence type="ECO:0000259" key="1">
    <source>
        <dbReference type="Pfam" id="PF19054"/>
    </source>
</evidence>